<feature type="compositionally biased region" description="Polar residues" evidence="1">
    <location>
        <begin position="93"/>
        <end position="102"/>
    </location>
</feature>
<dbReference type="EMBL" id="MZNU01000423">
    <property type="protein sequence ID" value="OWO97834.1"/>
    <property type="molecule type" value="Genomic_DNA"/>
</dbReference>
<keyword evidence="3" id="KW-1185">Reference proteome</keyword>
<gene>
    <name evidence="2" type="ORF">B2J93_9419</name>
</gene>
<protein>
    <submittedName>
        <fullName evidence="2">Uncharacterized protein</fullName>
    </submittedName>
</protein>
<reference evidence="2 3" key="1">
    <citation type="submission" date="2017-04" db="EMBL/GenBank/DDBJ databases">
        <title>Draft genome sequence of Marssonina coronaria NL1: causal agent of apple blotch.</title>
        <authorList>
            <person name="Cheng Q."/>
        </authorList>
    </citation>
    <scope>NUCLEOTIDE SEQUENCE [LARGE SCALE GENOMIC DNA]</scope>
    <source>
        <strain evidence="2 3">NL1</strain>
    </source>
</reference>
<comment type="caution">
    <text evidence="2">The sequence shown here is derived from an EMBL/GenBank/DDBJ whole genome shotgun (WGS) entry which is preliminary data.</text>
</comment>
<dbReference type="InParanoid" id="A0A218YS69"/>
<feature type="region of interest" description="Disordered" evidence="1">
    <location>
        <begin position="80"/>
        <end position="102"/>
    </location>
</feature>
<dbReference type="AlphaFoldDB" id="A0A218YS69"/>
<evidence type="ECO:0000313" key="2">
    <source>
        <dbReference type="EMBL" id="OWO97834.1"/>
    </source>
</evidence>
<sequence length="102" mass="11484">MDGRRDKLKVLPSQEEVQRIRKALNAGDQFKGLRAWLKENDIAVIAMDKFKGASASREDGSGKRENSPVFTIIFLHLSESPERPNEGPPADRTTYTMFTDGF</sequence>
<name>A0A218YS69_9HELO</name>
<accession>A0A218YS69</accession>
<proteinExistence type="predicted"/>
<evidence type="ECO:0000313" key="3">
    <source>
        <dbReference type="Proteomes" id="UP000242519"/>
    </source>
</evidence>
<organism evidence="2 3">
    <name type="scientific">Diplocarpon coronariae</name>
    <dbReference type="NCBI Taxonomy" id="2795749"/>
    <lineage>
        <taxon>Eukaryota</taxon>
        <taxon>Fungi</taxon>
        <taxon>Dikarya</taxon>
        <taxon>Ascomycota</taxon>
        <taxon>Pezizomycotina</taxon>
        <taxon>Leotiomycetes</taxon>
        <taxon>Helotiales</taxon>
        <taxon>Drepanopezizaceae</taxon>
        <taxon>Diplocarpon</taxon>
    </lineage>
</organism>
<dbReference type="Proteomes" id="UP000242519">
    <property type="component" value="Unassembled WGS sequence"/>
</dbReference>
<evidence type="ECO:0000256" key="1">
    <source>
        <dbReference type="SAM" id="MobiDB-lite"/>
    </source>
</evidence>